<accession>A0ABQ5EJA2</accession>
<keyword evidence="2" id="KW-1185">Reference proteome</keyword>
<reference evidence="1" key="1">
    <citation type="journal article" date="2022" name="Int. J. Mol. Sci.">
        <title>Draft Genome of Tanacetum Coccineum: Genomic Comparison of Closely Related Tanacetum-Family Plants.</title>
        <authorList>
            <person name="Yamashiro T."/>
            <person name="Shiraishi A."/>
            <person name="Nakayama K."/>
            <person name="Satake H."/>
        </authorList>
    </citation>
    <scope>NUCLEOTIDE SEQUENCE</scope>
</reference>
<dbReference type="Proteomes" id="UP001151760">
    <property type="component" value="Unassembled WGS sequence"/>
</dbReference>
<dbReference type="EMBL" id="BQNB010016369">
    <property type="protein sequence ID" value="GJT50996.1"/>
    <property type="molecule type" value="Genomic_DNA"/>
</dbReference>
<proteinExistence type="predicted"/>
<evidence type="ECO:0000313" key="2">
    <source>
        <dbReference type="Proteomes" id="UP001151760"/>
    </source>
</evidence>
<organism evidence="1 2">
    <name type="scientific">Tanacetum coccineum</name>
    <dbReference type="NCBI Taxonomy" id="301880"/>
    <lineage>
        <taxon>Eukaryota</taxon>
        <taxon>Viridiplantae</taxon>
        <taxon>Streptophyta</taxon>
        <taxon>Embryophyta</taxon>
        <taxon>Tracheophyta</taxon>
        <taxon>Spermatophyta</taxon>
        <taxon>Magnoliopsida</taxon>
        <taxon>eudicotyledons</taxon>
        <taxon>Gunneridae</taxon>
        <taxon>Pentapetalae</taxon>
        <taxon>asterids</taxon>
        <taxon>campanulids</taxon>
        <taxon>Asterales</taxon>
        <taxon>Asteraceae</taxon>
        <taxon>Asteroideae</taxon>
        <taxon>Anthemideae</taxon>
        <taxon>Anthemidinae</taxon>
        <taxon>Tanacetum</taxon>
    </lineage>
</organism>
<name>A0ABQ5EJA2_9ASTR</name>
<reference evidence="1" key="2">
    <citation type="submission" date="2022-01" db="EMBL/GenBank/DDBJ databases">
        <authorList>
            <person name="Yamashiro T."/>
            <person name="Shiraishi A."/>
            <person name="Satake H."/>
            <person name="Nakayama K."/>
        </authorList>
    </citation>
    <scope>NUCLEOTIDE SEQUENCE</scope>
</reference>
<gene>
    <name evidence="1" type="ORF">Tco_0977153</name>
</gene>
<sequence>MASLDYRLNPLFMIKECLSCESLYNKGYCCTSNSSQQPLRDCPKCGNPIEGPNCQGCALWRKKLKEVWFTICHENGIYQDLLNTYEPSDDDTNVVNAPREPFVVKQDPSFPVNYPPQETSKEILLAQEDLMEAIQDFLKEYDHIPPNEKYMALLLAEERFLKIKQTMEEEQNQPEVMQELLLKLMNDLQILKGIQPNQEEPAVQSFTPDWNFSMIDDEEARENFMKDICTFLRKFSHIPFGVTPKVILIAWERFGKIKDALTDKQYRQENIQELMSKLLEDVQNIREELSEYINCPSWNHPTLYDNNDDEYTIIYRKPTAITPDLPIEEPDNSLSMGDEHLDTIPNVENLVPIPSELEGIFEDTCDVPVGEDSSTFDALSDHYEILSDSNNDGTSSDDDSYENIKYVEASPLNLEIVSLEEVNKDQEEKEFDLEDIFQIQDVILREKLVNISRLITNIESLKDNPTPDHVFKSSSSFPIPVTDSDSFFEESDTSFSFSDNSLPEFETFSDHTEETRSGSTTTHANNSLPEYDSFLFEVEPDQGGLISIVISDNSNDPLLELPEFESFHFDPSFPHTPPEPPDVEIRLIIETDAPVINNSDELNEDECFDPGGGEINVEIDDSFTFVTRTFLSYLTYPEVSLLLSSTKNEDTIFDPGIST</sequence>
<comment type="caution">
    <text evidence="1">The sequence shown here is derived from an EMBL/GenBank/DDBJ whole genome shotgun (WGS) entry which is preliminary data.</text>
</comment>
<evidence type="ECO:0000313" key="1">
    <source>
        <dbReference type="EMBL" id="GJT50996.1"/>
    </source>
</evidence>
<protein>
    <submittedName>
        <fullName evidence="1">Uncharacterized protein</fullName>
    </submittedName>
</protein>